<dbReference type="PANTHER" id="PTHR10510">
    <property type="entry name" value="CYTOCHROME C OXIDASE POLYPEPTIDE 7A"/>
    <property type="match status" value="1"/>
</dbReference>
<keyword evidence="3" id="KW-0999">Mitochondrion inner membrane</keyword>
<dbReference type="SUPFAM" id="SSF81419">
    <property type="entry name" value="Mitochondrial cytochrome c oxidase subunit VIIa"/>
    <property type="match status" value="1"/>
</dbReference>
<dbReference type="AlphaFoldDB" id="A0A8J5JGE7"/>
<keyword evidence="6 7" id="KW-0472">Membrane</keyword>
<dbReference type="GO" id="GO:0006123">
    <property type="term" value="P:mitochondrial electron transport, cytochrome c to oxygen"/>
    <property type="evidence" value="ECO:0007669"/>
    <property type="project" value="InterPro"/>
</dbReference>
<keyword evidence="5" id="KW-0496">Mitochondrion</keyword>
<evidence type="ECO:0000256" key="2">
    <source>
        <dbReference type="ARBA" id="ARBA00009331"/>
    </source>
</evidence>
<feature type="transmembrane region" description="Helical" evidence="7">
    <location>
        <begin position="153"/>
        <end position="174"/>
    </location>
</feature>
<keyword evidence="4" id="KW-0809">Transit peptide</keyword>
<comment type="subcellular location">
    <subcellularLocation>
        <location evidence="1">Mitochondrion inner membrane</location>
    </subcellularLocation>
</comment>
<comment type="caution">
    <text evidence="8">The sequence shown here is derived from an EMBL/GenBank/DDBJ whole genome shotgun (WGS) entry which is preliminary data.</text>
</comment>
<dbReference type="InterPro" id="IPR003177">
    <property type="entry name" value="Cytc_oxidase_su7a_met"/>
</dbReference>
<sequence length="184" mass="20873">MCMLHPCNTEDYFNVIIFCIIQEYISFNLFRYQFISSKNKIQKYVRKVYRKAVLAQLIDHNTEEADGSDQVTMFYQKNTVTGRITAAPPLQTPTKLGVQPEGAEIVYTPGTVFAKEQPRGRGGIPEFLLEKMRHFQHQNNVPIHLKGGPIDKVLFGSTLVMCAVGFAGCLHFFYGMAFPKKSVD</sequence>
<evidence type="ECO:0000256" key="5">
    <source>
        <dbReference type="ARBA" id="ARBA00023128"/>
    </source>
</evidence>
<gene>
    <name evidence="8" type="primary">Cox7A2-L</name>
    <name evidence="8" type="ORF">Hamer_G018790</name>
</gene>
<dbReference type="PANTHER" id="PTHR10510:SF11">
    <property type="entry name" value="CYTOCHROME C OXIDASE SUBUNIT 7A, MITOCHONDRIAL"/>
    <property type="match status" value="1"/>
</dbReference>
<evidence type="ECO:0000256" key="6">
    <source>
        <dbReference type="ARBA" id="ARBA00023136"/>
    </source>
</evidence>
<evidence type="ECO:0000313" key="8">
    <source>
        <dbReference type="EMBL" id="KAG7157722.1"/>
    </source>
</evidence>
<organism evidence="8 9">
    <name type="scientific">Homarus americanus</name>
    <name type="common">American lobster</name>
    <dbReference type="NCBI Taxonomy" id="6706"/>
    <lineage>
        <taxon>Eukaryota</taxon>
        <taxon>Metazoa</taxon>
        <taxon>Ecdysozoa</taxon>
        <taxon>Arthropoda</taxon>
        <taxon>Crustacea</taxon>
        <taxon>Multicrustacea</taxon>
        <taxon>Malacostraca</taxon>
        <taxon>Eumalacostraca</taxon>
        <taxon>Eucarida</taxon>
        <taxon>Decapoda</taxon>
        <taxon>Pleocyemata</taxon>
        <taxon>Astacidea</taxon>
        <taxon>Nephropoidea</taxon>
        <taxon>Nephropidae</taxon>
        <taxon>Homarus</taxon>
    </lineage>
</organism>
<keyword evidence="7" id="KW-1133">Transmembrane helix</keyword>
<dbReference type="Proteomes" id="UP000747542">
    <property type="component" value="Unassembled WGS sequence"/>
</dbReference>
<keyword evidence="9" id="KW-1185">Reference proteome</keyword>
<dbReference type="InterPro" id="IPR036539">
    <property type="entry name" value="Cyt_c_oxidase_su7a_sf"/>
</dbReference>
<dbReference type="GO" id="GO:0005743">
    <property type="term" value="C:mitochondrial inner membrane"/>
    <property type="evidence" value="ECO:0007669"/>
    <property type="project" value="UniProtKB-SubCell"/>
</dbReference>
<proteinExistence type="inferred from homology"/>
<dbReference type="GO" id="GO:0097250">
    <property type="term" value="P:mitochondrial respirasome assembly"/>
    <property type="evidence" value="ECO:0007669"/>
    <property type="project" value="TreeGrafter"/>
</dbReference>
<dbReference type="GO" id="GO:0002082">
    <property type="term" value="P:regulation of oxidative phosphorylation"/>
    <property type="evidence" value="ECO:0007669"/>
    <property type="project" value="TreeGrafter"/>
</dbReference>
<reference evidence="8" key="1">
    <citation type="journal article" date="2021" name="Sci. Adv.">
        <title>The American lobster genome reveals insights on longevity, neural, and immune adaptations.</title>
        <authorList>
            <person name="Polinski J.M."/>
            <person name="Zimin A.V."/>
            <person name="Clark K.F."/>
            <person name="Kohn A.B."/>
            <person name="Sadowski N."/>
            <person name="Timp W."/>
            <person name="Ptitsyn A."/>
            <person name="Khanna P."/>
            <person name="Romanova D.Y."/>
            <person name="Williams P."/>
            <person name="Greenwood S.J."/>
            <person name="Moroz L.L."/>
            <person name="Walt D.R."/>
            <person name="Bodnar A.G."/>
        </authorList>
    </citation>
    <scope>NUCLEOTIDE SEQUENCE</scope>
    <source>
        <strain evidence="8">GMGI-L3</strain>
    </source>
</reference>
<comment type="similarity">
    <text evidence="2">Belongs to the cytochrome c oxidase VIIa family.</text>
</comment>
<dbReference type="EMBL" id="JAHLQT010036987">
    <property type="protein sequence ID" value="KAG7157722.1"/>
    <property type="molecule type" value="Genomic_DNA"/>
</dbReference>
<accession>A0A8J5JGE7</accession>
<dbReference type="GO" id="GO:0045277">
    <property type="term" value="C:respiratory chain complex IV"/>
    <property type="evidence" value="ECO:0007669"/>
    <property type="project" value="InterPro"/>
</dbReference>
<dbReference type="FunFam" id="4.10.91.10:FF:000001">
    <property type="entry name" value="Cytochrome c oxidase subunit 7A1, mitochondrial"/>
    <property type="match status" value="1"/>
</dbReference>
<keyword evidence="7" id="KW-0812">Transmembrane</keyword>
<evidence type="ECO:0000256" key="4">
    <source>
        <dbReference type="ARBA" id="ARBA00022946"/>
    </source>
</evidence>
<name>A0A8J5JGE7_HOMAM</name>
<evidence type="ECO:0000256" key="7">
    <source>
        <dbReference type="SAM" id="Phobius"/>
    </source>
</evidence>
<protein>
    <submittedName>
        <fullName evidence="8">Cytochrome c oxidase subunit 7A2-like</fullName>
    </submittedName>
</protein>
<evidence type="ECO:0000256" key="3">
    <source>
        <dbReference type="ARBA" id="ARBA00022792"/>
    </source>
</evidence>
<evidence type="ECO:0000313" key="9">
    <source>
        <dbReference type="Proteomes" id="UP000747542"/>
    </source>
</evidence>
<feature type="transmembrane region" description="Helical" evidence="7">
    <location>
        <begin position="12"/>
        <end position="30"/>
    </location>
</feature>
<evidence type="ECO:0000256" key="1">
    <source>
        <dbReference type="ARBA" id="ARBA00004273"/>
    </source>
</evidence>
<dbReference type="Gene3D" id="4.10.91.10">
    <property type="entry name" value="Cytochrome c oxidase, subunit VIIa"/>
    <property type="match status" value="1"/>
</dbReference>